<dbReference type="Gene3D" id="3.40.50.720">
    <property type="entry name" value="NAD(P)-binding Rossmann-like Domain"/>
    <property type="match status" value="1"/>
</dbReference>
<dbReference type="AlphaFoldDB" id="A0A8H8UKJ7"/>
<dbReference type="PANTHER" id="PTHR42760:SF5">
    <property type="entry name" value="2-DEHYDRO-3-DEOXY-D-GLUCONATE 5-DEHYDROGENASE"/>
    <property type="match status" value="1"/>
</dbReference>
<proteinExistence type="inferred from homology"/>
<evidence type="ECO:0000256" key="1">
    <source>
        <dbReference type="ARBA" id="ARBA00006484"/>
    </source>
</evidence>
<dbReference type="GO" id="GO:0016616">
    <property type="term" value="F:oxidoreductase activity, acting on the CH-OH group of donors, NAD or NADP as acceptor"/>
    <property type="evidence" value="ECO:0007669"/>
    <property type="project" value="TreeGrafter"/>
</dbReference>
<dbReference type="EMBL" id="QGMI01000015">
    <property type="protein sequence ID" value="TVY49328.1"/>
    <property type="molecule type" value="Genomic_DNA"/>
</dbReference>
<gene>
    <name evidence="4" type="primary">kduD</name>
    <name evidence="4" type="ORF">LOCC1_G000719</name>
</gene>
<dbReference type="Pfam" id="PF13561">
    <property type="entry name" value="adh_short_C2"/>
    <property type="match status" value="1"/>
</dbReference>
<evidence type="ECO:0000256" key="3">
    <source>
        <dbReference type="ARBA" id="ARBA00023002"/>
    </source>
</evidence>
<keyword evidence="3" id="KW-0560">Oxidoreductase</keyword>
<evidence type="ECO:0000256" key="2">
    <source>
        <dbReference type="ARBA" id="ARBA00022857"/>
    </source>
</evidence>
<dbReference type="InterPro" id="IPR020904">
    <property type="entry name" value="Sc_DH/Rdtase_CS"/>
</dbReference>
<dbReference type="PRINTS" id="PR00080">
    <property type="entry name" value="SDRFAMILY"/>
</dbReference>
<dbReference type="Pfam" id="PF11905">
    <property type="entry name" value="DUF3425"/>
    <property type="match status" value="1"/>
</dbReference>
<evidence type="ECO:0000313" key="4">
    <source>
        <dbReference type="EMBL" id="TVY49328.1"/>
    </source>
</evidence>
<dbReference type="InterPro" id="IPR036291">
    <property type="entry name" value="NAD(P)-bd_dom_sf"/>
</dbReference>
<dbReference type="SUPFAM" id="SSF51735">
    <property type="entry name" value="NAD(P)-binding Rossmann-fold domains"/>
    <property type="match status" value="1"/>
</dbReference>
<organism evidence="4 5">
    <name type="scientific">Lachnellula occidentalis</name>
    <dbReference type="NCBI Taxonomy" id="215460"/>
    <lineage>
        <taxon>Eukaryota</taxon>
        <taxon>Fungi</taxon>
        <taxon>Dikarya</taxon>
        <taxon>Ascomycota</taxon>
        <taxon>Pezizomycotina</taxon>
        <taxon>Leotiomycetes</taxon>
        <taxon>Helotiales</taxon>
        <taxon>Lachnaceae</taxon>
        <taxon>Lachnellula</taxon>
    </lineage>
</organism>
<reference evidence="4 5" key="1">
    <citation type="submission" date="2018-05" db="EMBL/GenBank/DDBJ databases">
        <title>Genome sequencing and assembly of the regulated plant pathogen Lachnellula willkommii and related sister species for the development of diagnostic species identification markers.</title>
        <authorList>
            <person name="Giroux E."/>
            <person name="Bilodeau G."/>
        </authorList>
    </citation>
    <scope>NUCLEOTIDE SEQUENCE [LARGE SCALE GENOMIC DNA]</scope>
    <source>
        <strain evidence="4 5">CBS 160.35</strain>
    </source>
</reference>
<name>A0A8H8UKJ7_9HELO</name>
<dbReference type="InterPro" id="IPR021833">
    <property type="entry name" value="DUF3425"/>
</dbReference>
<accession>A0A8H8UKJ7</accession>
<comment type="caution">
    <text evidence="4">The sequence shown here is derived from an EMBL/GenBank/DDBJ whole genome shotgun (WGS) entry which is preliminary data.</text>
</comment>
<dbReference type="PROSITE" id="PS00061">
    <property type="entry name" value="ADH_SHORT"/>
    <property type="match status" value="1"/>
</dbReference>
<sequence length="539" mass="59380">MKGIVTDSAPGRRKALQTATSIPSDLVWLLDHPKSSNRGAAGSEESAFYQKLQISSSIGLDCEIGSGYNTSLPVPFLDSALFGFSQNAESNFHLVDPNIPNHTPPPTSKLIPPLLPYLDLKSFTWDFDARSRRFAFPLSADQRLITLSQYNVLRATLTNMKIMSLLHTVPTECSAVFSITPLPAPDKIPVFLQPTPLQQAVPHEPWIDCLPFGAMRDNLILNFGTYDSDELCCDMLGGLYEGFDDVQLKGILVWSDPWSSDGWEVTEGFAKKWLFTLKGCSDLMESTNRYRASRYEERLIVEDLLIATYREHYTLEIQNKRDNSQLGTQKAIEATGRRATIFTADLSSQEEVAALTPKILKDGHKINILVNCAGIQRRHPSEKFPDSDWNEVIQVNLNTVFTLCRDIGAHMLTLEPSPTTGRRGSIINFASLLSFQGGLTVPAYAASKGAVAQLTKALSNEWTSKGITVNAIAPGYIATEMNTALLADEARLKSISERIPAGRWGVPEDFKGSVVYLASKASSYVSGHVLVIDGGWMGR</sequence>
<dbReference type="PANTHER" id="PTHR42760">
    <property type="entry name" value="SHORT-CHAIN DEHYDROGENASES/REDUCTASES FAMILY MEMBER"/>
    <property type="match status" value="1"/>
</dbReference>
<dbReference type="PRINTS" id="PR00081">
    <property type="entry name" value="GDHRDH"/>
</dbReference>
<protein>
    <submittedName>
        <fullName evidence="4">2-dehydro-3-deoxy-D-gluconate 5-dehydrogenase</fullName>
    </submittedName>
</protein>
<evidence type="ECO:0000313" key="5">
    <source>
        <dbReference type="Proteomes" id="UP000443090"/>
    </source>
</evidence>
<dbReference type="InterPro" id="IPR002347">
    <property type="entry name" value="SDR_fam"/>
</dbReference>
<keyword evidence="2" id="KW-0521">NADP</keyword>
<comment type="similarity">
    <text evidence="1">Belongs to the short-chain dehydrogenases/reductases (SDR) family.</text>
</comment>
<keyword evidence="5" id="KW-1185">Reference proteome</keyword>
<dbReference type="OrthoDB" id="2245989at2759"/>
<dbReference type="Proteomes" id="UP000443090">
    <property type="component" value="Unassembled WGS sequence"/>
</dbReference>